<dbReference type="InterPro" id="IPR018000">
    <property type="entry name" value="Neurotransmitter_ion_chnl_CS"/>
</dbReference>
<comment type="subcellular location">
    <subcellularLocation>
        <location evidence="1">Membrane</location>
        <topology evidence="1">Multi-pass membrane protein</topology>
    </subcellularLocation>
</comment>
<dbReference type="Pfam" id="PF02932">
    <property type="entry name" value="Neur_chan_memb"/>
    <property type="match status" value="1"/>
</dbReference>
<dbReference type="InterPro" id="IPR036719">
    <property type="entry name" value="Neuro-gated_channel_TM_sf"/>
</dbReference>
<evidence type="ECO:0000256" key="6">
    <source>
        <dbReference type="SAM" id="MobiDB-lite"/>
    </source>
</evidence>
<organism evidence="9 10">
    <name type="scientific">Crassostrea virginica</name>
    <name type="common">Eastern oyster</name>
    <dbReference type="NCBI Taxonomy" id="6565"/>
    <lineage>
        <taxon>Eukaryota</taxon>
        <taxon>Metazoa</taxon>
        <taxon>Spiralia</taxon>
        <taxon>Lophotrochozoa</taxon>
        <taxon>Mollusca</taxon>
        <taxon>Bivalvia</taxon>
        <taxon>Autobranchia</taxon>
        <taxon>Pteriomorphia</taxon>
        <taxon>Ostreida</taxon>
        <taxon>Ostreoidea</taxon>
        <taxon>Ostreidae</taxon>
        <taxon>Crassostrea</taxon>
    </lineage>
</organism>
<feature type="domain" description="Neurotransmitter-gated ion-channel ligand-binding" evidence="7">
    <location>
        <begin position="2"/>
        <end position="160"/>
    </location>
</feature>
<evidence type="ECO:0000256" key="2">
    <source>
        <dbReference type="ARBA" id="ARBA00022692"/>
    </source>
</evidence>
<proteinExistence type="inferred from homology"/>
<keyword evidence="5" id="KW-0407">Ion channel</keyword>
<dbReference type="SUPFAM" id="SSF63712">
    <property type="entry name" value="Nicotinic receptor ligand binding domain-like"/>
    <property type="match status" value="1"/>
</dbReference>
<dbReference type="GO" id="GO:0004888">
    <property type="term" value="F:transmembrane signaling receptor activity"/>
    <property type="evidence" value="ECO:0007669"/>
    <property type="project" value="InterPro"/>
</dbReference>
<evidence type="ECO:0000256" key="1">
    <source>
        <dbReference type="ARBA" id="ARBA00004141"/>
    </source>
</evidence>
<feature type="compositionally biased region" description="Basic and acidic residues" evidence="6">
    <location>
        <begin position="298"/>
        <end position="315"/>
    </location>
</feature>
<dbReference type="CDD" id="cd19051">
    <property type="entry name" value="LGIC_TM_cation"/>
    <property type="match status" value="1"/>
</dbReference>
<protein>
    <submittedName>
        <fullName evidence="10">5-hydroxytryptamine receptor 3A-like</fullName>
    </submittedName>
</protein>
<keyword evidence="5" id="KW-0406">Ion transport</keyword>
<dbReference type="PROSITE" id="PS00236">
    <property type="entry name" value="NEUROTR_ION_CHANNEL"/>
    <property type="match status" value="1"/>
</dbReference>
<keyword evidence="4 5" id="KW-0472">Membrane</keyword>
<reference evidence="10" key="1">
    <citation type="submission" date="2025-08" db="UniProtKB">
        <authorList>
            <consortium name="RefSeq"/>
        </authorList>
    </citation>
    <scope>IDENTIFICATION</scope>
    <source>
        <tissue evidence="10">Whole sample</tissue>
    </source>
</reference>
<evidence type="ECO:0000313" key="9">
    <source>
        <dbReference type="Proteomes" id="UP000694844"/>
    </source>
</evidence>
<dbReference type="GeneID" id="111138356"/>
<dbReference type="RefSeq" id="XP_022345990.1">
    <property type="nucleotide sequence ID" value="XM_022490282.1"/>
</dbReference>
<gene>
    <name evidence="10" type="primary">LOC111138356</name>
</gene>
<keyword evidence="3 5" id="KW-1133">Transmembrane helix</keyword>
<dbReference type="Proteomes" id="UP000694844">
    <property type="component" value="Chromosome 5"/>
</dbReference>
<dbReference type="Pfam" id="PF02931">
    <property type="entry name" value="Neur_chan_LBD"/>
    <property type="match status" value="1"/>
</dbReference>
<dbReference type="InterPro" id="IPR038050">
    <property type="entry name" value="Neuro_actylchol_rec"/>
</dbReference>
<accession>A0A8B8F0Z7</accession>
<dbReference type="PRINTS" id="PR00252">
    <property type="entry name" value="NRIONCHANNEL"/>
</dbReference>
<dbReference type="CDD" id="cd18989">
    <property type="entry name" value="LGIC_ECD_cation"/>
    <property type="match status" value="1"/>
</dbReference>
<name>A0A8B8F0Z7_CRAVI</name>
<dbReference type="InterPro" id="IPR006201">
    <property type="entry name" value="Neur_channel"/>
</dbReference>
<keyword evidence="2 5" id="KW-0812">Transmembrane</keyword>
<keyword evidence="5" id="KW-0813">Transport</keyword>
<evidence type="ECO:0000313" key="10">
    <source>
        <dbReference type="RefSeq" id="XP_022345990.1"/>
    </source>
</evidence>
<feature type="transmembrane region" description="Helical" evidence="5">
    <location>
        <begin position="192"/>
        <end position="213"/>
    </location>
</feature>
<dbReference type="InterPro" id="IPR006202">
    <property type="entry name" value="Neur_chan_lig-bd"/>
</dbReference>
<keyword evidence="9" id="KW-1185">Reference proteome</keyword>
<dbReference type="AlphaFoldDB" id="A0A8B8F0Z7"/>
<comment type="caution">
    <text evidence="5">Lacks conserved residue(s) required for the propagation of feature annotation.</text>
</comment>
<evidence type="ECO:0000259" key="8">
    <source>
        <dbReference type="Pfam" id="PF02932"/>
    </source>
</evidence>
<dbReference type="GO" id="GO:0016020">
    <property type="term" value="C:membrane"/>
    <property type="evidence" value="ECO:0007669"/>
    <property type="project" value="UniProtKB-SubCell"/>
</dbReference>
<dbReference type="PANTHER" id="PTHR18945">
    <property type="entry name" value="NEUROTRANSMITTER GATED ION CHANNEL"/>
    <property type="match status" value="1"/>
</dbReference>
<dbReference type="FunFam" id="2.70.170.10:FF:000028">
    <property type="entry name" value="AcetylCholine Receptor"/>
    <property type="match status" value="1"/>
</dbReference>
<comment type="similarity">
    <text evidence="5">Belongs to the ligand-gated ion channel (TC 1.A.9) family.</text>
</comment>
<sequence>MVTLTLFWQDDRLKWDPLEHNNLTYLIVPQSKVWTPSIIIRNSAKKVKTLGLDDNLITIYSDGNVYLNIGDFLETICSFDVTHFPFDRQNCEILFIPWVYFNDSVGLKQKISDVDMSLYSANGMWEILGTQAAVQYVLPGVSRGEVYAELRYTIEMERRYSYFILTIFMPVIMLLLLNSAVFILPADSGERVGYSITCLLALAVFLTLTADVLPKTSDPLSLLSCFLMLLVLTSSVICLMTIITLWLHHKDEKSPMPMFLKKFTYCMLCKGRKTCAKTNEPDKGGDIIVLVSSPKNKVRQEPRGFDANQSKKLETRSGATQKHKESEARKKNRRWKI</sequence>
<evidence type="ECO:0000259" key="7">
    <source>
        <dbReference type="Pfam" id="PF02931"/>
    </source>
</evidence>
<dbReference type="InterPro" id="IPR036734">
    <property type="entry name" value="Neur_chan_lig-bd_sf"/>
</dbReference>
<dbReference type="GO" id="GO:0005230">
    <property type="term" value="F:extracellular ligand-gated monoatomic ion channel activity"/>
    <property type="evidence" value="ECO:0007669"/>
    <property type="project" value="InterPro"/>
</dbReference>
<dbReference type="OrthoDB" id="6112274at2759"/>
<dbReference type="Gene3D" id="2.70.170.10">
    <property type="entry name" value="Neurotransmitter-gated ion-channel ligand-binding domain"/>
    <property type="match status" value="1"/>
</dbReference>
<dbReference type="Gene3D" id="1.20.58.390">
    <property type="entry name" value="Neurotransmitter-gated ion-channel transmembrane domain"/>
    <property type="match status" value="1"/>
</dbReference>
<feature type="domain" description="Neurotransmitter-gated ion-channel transmembrane" evidence="8">
    <location>
        <begin position="168"/>
        <end position="330"/>
    </location>
</feature>
<evidence type="ECO:0000256" key="4">
    <source>
        <dbReference type="ARBA" id="ARBA00023136"/>
    </source>
</evidence>
<dbReference type="SUPFAM" id="SSF90112">
    <property type="entry name" value="Neurotransmitter-gated ion-channel transmembrane pore"/>
    <property type="match status" value="1"/>
</dbReference>
<dbReference type="InterPro" id="IPR006029">
    <property type="entry name" value="Neurotrans-gated_channel_TM"/>
</dbReference>
<feature type="transmembrane region" description="Helical" evidence="5">
    <location>
        <begin position="225"/>
        <end position="247"/>
    </location>
</feature>
<evidence type="ECO:0000256" key="3">
    <source>
        <dbReference type="ARBA" id="ARBA00022989"/>
    </source>
</evidence>
<feature type="region of interest" description="Disordered" evidence="6">
    <location>
        <begin position="295"/>
        <end position="337"/>
    </location>
</feature>
<evidence type="ECO:0000256" key="5">
    <source>
        <dbReference type="RuleBase" id="RU000687"/>
    </source>
</evidence>
<feature type="transmembrane region" description="Helical" evidence="5">
    <location>
        <begin position="160"/>
        <end position="186"/>
    </location>
</feature>
<dbReference type="KEGG" id="cvn:111138356"/>